<keyword evidence="5" id="KW-1185">Reference proteome</keyword>
<evidence type="ECO:0000259" key="3">
    <source>
        <dbReference type="SMART" id="SM00939"/>
    </source>
</evidence>
<dbReference type="Pfam" id="PF02129">
    <property type="entry name" value="Peptidase_S15"/>
    <property type="match status" value="1"/>
</dbReference>
<keyword evidence="2" id="KW-0732">Signal</keyword>
<feature type="chain" id="PRO_5004517751" evidence="2">
    <location>
        <begin position="26"/>
        <end position="649"/>
    </location>
</feature>
<dbReference type="InterPro" id="IPR008979">
    <property type="entry name" value="Galactose-bd-like_sf"/>
</dbReference>
<organism evidence="4 5">
    <name type="scientific">Sutterella wadsworthensis HGA0223</name>
    <dbReference type="NCBI Taxonomy" id="1203554"/>
    <lineage>
        <taxon>Bacteria</taxon>
        <taxon>Pseudomonadati</taxon>
        <taxon>Pseudomonadota</taxon>
        <taxon>Betaproteobacteria</taxon>
        <taxon>Burkholderiales</taxon>
        <taxon>Sutterellaceae</taxon>
        <taxon>Sutterella</taxon>
    </lineage>
</organism>
<dbReference type="STRING" id="1203554.HMPREF1476_01044"/>
<dbReference type="InterPro" id="IPR005674">
    <property type="entry name" value="CocE/Ser_esterase"/>
</dbReference>
<dbReference type="PANTHER" id="PTHR43056">
    <property type="entry name" value="PEPTIDASE S9 PROLYL OLIGOPEPTIDASE"/>
    <property type="match status" value="1"/>
</dbReference>
<dbReference type="GO" id="GO:0008239">
    <property type="term" value="F:dipeptidyl-peptidase activity"/>
    <property type="evidence" value="ECO:0007669"/>
    <property type="project" value="InterPro"/>
</dbReference>
<dbReference type="AlphaFoldDB" id="S3BE39"/>
<evidence type="ECO:0000313" key="5">
    <source>
        <dbReference type="Proteomes" id="UP000014400"/>
    </source>
</evidence>
<sequence>MQRRTLLTSAVGAAVAATFSTTAGAVQNRVTGSLPNVIDKNIRIYGNDAYPVPHRRAMEIGAVRARMPHDFVPGRRFLLKKGEIRTPGGAPLESDVVLEENMALKMRDGTTIYTDVFRPNDDGRHPAIVAWSPYGKTVGGQRLDDVPKRSGVPQNAVSGLEKFEGADPAFWTAQGYVVLNPDPRGVGHSEGDISYWGRQLAEDGYDFIEWAAAQSWSNGRVGMAGNSWLTVSQWFIAAENPPHLAAIAPWEGFCDHFEEPGTRGGIPEPGFPEVIIKTFAGPNYIEDQPRMIATHLIKDAYWENMAARLEKIQVPAYVVASYTNPVHTHGSFAGFMRIASKDKWLRVNNTNEWYDLYSPKYRAELLAFFDRYLKGMDNGFEKTPRVRYSVLDSGGTAERVDVPAENWPLPETTLKRLYLAEDGRLTESLSTNASSMQYDSASGSVKFRYVFPENADVVGYMRAKLWMETPESDDMDVEVVVRKVSPTGEALHRPIPEFIAPDAVATGRLRASMRELDAKRTTELEPFYVYKHPKKLRPGERVPLDIAVWPMGEHYRKGEVLELEVRGVKIVPTTFEMGFGRHPIPVPAAGGTYDPLHPPVMEVLGGDVPVPASVSAATVPTPASVNHGAHIVHFGGANDSWLQIPILKI</sequence>
<comment type="caution">
    <text evidence="4">The sequence shown here is derived from an EMBL/GenBank/DDBJ whole genome shotgun (WGS) entry which is preliminary data.</text>
</comment>
<feature type="domain" description="Xaa-Pro dipeptidyl-peptidase C-terminal" evidence="3">
    <location>
        <begin position="366"/>
        <end position="602"/>
    </location>
</feature>
<dbReference type="Gene3D" id="3.40.50.1820">
    <property type="entry name" value="alpha/beta hydrolase"/>
    <property type="match status" value="1"/>
</dbReference>
<protein>
    <submittedName>
        <fullName evidence="4">Hydrolase CocE/NonD family protein</fullName>
    </submittedName>
</protein>
<dbReference type="PATRIC" id="fig|1203554.3.peg.1067"/>
<dbReference type="InterPro" id="IPR013736">
    <property type="entry name" value="Xaa-Pro_dipept_C"/>
</dbReference>
<dbReference type="EMBL" id="ATCF01000015">
    <property type="protein sequence ID" value="EPD99588.1"/>
    <property type="molecule type" value="Genomic_DNA"/>
</dbReference>
<dbReference type="Proteomes" id="UP000014400">
    <property type="component" value="Unassembled WGS sequence"/>
</dbReference>
<dbReference type="RefSeq" id="WP_016474351.1">
    <property type="nucleotide sequence ID" value="NZ_KE150480.1"/>
</dbReference>
<name>S3BE39_9BURK</name>
<evidence type="ECO:0000256" key="1">
    <source>
        <dbReference type="ARBA" id="ARBA00022801"/>
    </source>
</evidence>
<reference evidence="4 5" key="1">
    <citation type="submission" date="2013-04" db="EMBL/GenBank/DDBJ databases">
        <title>The Genome Sequence of Sutterella wadsworthensis HGA0223.</title>
        <authorList>
            <consortium name="The Broad Institute Genomics Platform"/>
            <person name="Earl A."/>
            <person name="Ward D."/>
            <person name="Feldgarden M."/>
            <person name="Gevers D."/>
            <person name="Schmidt T.M."/>
            <person name="Dover J."/>
            <person name="Dai D."/>
            <person name="Walker B."/>
            <person name="Young S."/>
            <person name="Zeng Q."/>
            <person name="Gargeya S."/>
            <person name="Fitzgerald M."/>
            <person name="Haas B."/>
            <person name="Abouelleil A."/>
            <person name="Allen A.W."/>
            <person name="Alvarado L."/>
            <person name="Arachchi H.M."/>
            <person name="Berlin A.M."/>
            <person name="Chapman S.B."/>
            <person name="Gainer-Dewar J."/>
            <person name="Goldberg J."/>
            <person name="Griggs A."/>
            <person name="Gujja S."/>
            <person name="Hansen M."/>
            <person name="Howarth C."/>
            <person name="Imamovic A."/>
            <person name="Ireland A."/>
            <person name="Larimer J."/>
            <person name="McCowan C."/>
            <person name="Murphy C."/>
            <person name="Pearson M."/>
            <person name="Poon T.W."/>
            <person name="Priest M."/>
            <person name="Roberts A."/>
            <person name="Saif S."/>
            <person name="Shea T."/>
            <person name="Sisk P."/>
            <person name="Sykes S."/>
            <person name="Wortman J."/>
            <person name="Nusbaum C."/>
            <person name="Birren B."/>
        </authorList>
    </citation>
    <scope>NUCLEOTIDE SEQUENCE [LARGE SCALE GENOMIC DNA]</scope>
    <source>
        <strain evidence="4 5">HGA0223</strain>
    </source>
</reference>
<dbReference type="Gene3D" id="2.60.120.260">
    <property type="entry name" value="Galactose-binding domain-like"/>
    <property type="match status" value="1"/>
</dbReference>
<dbReference type="Gene3D" id="1.10.3020.20">
    <property type="match status" value="1"/>
</dbReference>
<keyword evidence="1 4" id="KW-0378">Hydrolase</keyword>
<gene>
    <name evidence="4" type="ORF">HMPREF1476_01044</name>
</gene>
<dbReference type="InterPro" id="IPR050585">
    <property type="entry name" value="Xaa-Pro_dipeptidyl-ppase/CocE"/>
</dbReference>
<dbReference type="PANTHER" id="PTHR43056:SF10">
    <property type="entry name" value="COCE_NOND FAMILY, PUTATIVE (AFU_ORTHOLOGUE AFUA_7G00600)-RELATED"/>
    <property type="match status" value="1"/>
</dbReference>
<feature type="signal peptide" evidence="2">
    <location>
        <begin position="1"/>
        <end position="25"/>
    </location>
</feature>
<dbReference type="eggNOG" id="COG2936">
    <property type="taxonomic scope" value="Bacteria"/>
</dbReference>
<proteinExistence type="predicted"/>
<dbReference type="Pfam" id="PF08530">
    <property type="entry name" value="PepX_C"/>
    <property type="match status" value="1"/>
</dbReference>
<dbReference type="InterPro" id="IPR029058">
    <property type="entry name" value="AB_hydrolase_fold"/>
</dbReference>
<evidence type="ECO:0000256" key="2">
    <source>
        <dbReference type="SAM" id="SignalP"/>
    </source>
</evidence>
<dbReference type="SUPFAM" id="SSF53474">
    <property type="entry name" value="alpha/beta-Hydrolases"/>
    <property type="match status" value="1"/>
</dbReference>
<dbReference type="NCBIfam" id="TIGR00976">
    <property type="entry name" value="CocE_NonD"/>
    <property type="match status" value="1"/>
</dbReference>
<accession>S3BE39</accession>
<evidence type="ECO:0000313" key="4">
    <source>
        <dbReference type="EMBL" id="EPD99588.1"/>
    </source>
</evidence>
<dbReference type="InterPro" id="IPR000383">
    <property type="entry name" value="Xaa-Pro-like_dom"/>
</dbReference>
<dbReference type="SMART" id="SM00939">
    <property type="entry name" value="PepX_C"/>
    <property type="match status" value="1"/>
</dbReference>
<dbReference type="HOGENOM" id="CLU_015590_3_0_4"/>
<dbReference type="SUPFAM" id="SSF49785">
    <property type="entry name" value="Galactose-binding domain-like"/>
    <property type="match status" value="1"/>
</dbReference>